<protein>
    <recommendedName>
        <fullName evidence="8">HTH cro/C1-type domain-containing protein</fullName>
    </recommendedName>
</protein>
<dbReference type="AlphaFoldDB" id="A0A510UV03"/>
<dbReference type="Gene3D" id="3.30.460.10">
    <property type="entry name" value="Beta Polymerase, domain 2"/>
    <property type="match status" value="1"/>
</dbReference>
<dbReference type="GO" id="GO:0046872">
    <property type="term" value="F:metal ion binding"/>
    <property type="evidence" value="ECO:0007669"/>
    <property type="project" value="UniProtKB-KW"/>
</dbReference>
<keyword evidence="4" id="KW-0479">Metal-binding</keyword>
<evidence type="ECO:0000256" key="5">
    <source>
        <dbReference type="ARBA" id="ARBA00022741"/>
    </source>
</evidence>
<dbReference type="SMART" id="SM00530">
    <property type="entry name" value="HTH_XRE"/>
    <property type="match status" value="1"/>
</dbReference>
<dbReference type="InterPro" id="IPR052038">
    <property type="entry name" value="Type-VII_TA_antitoxin"/>
</dbReference>
<dbReference type="GO" id="GO:0003677">
    <property type="term" value="F:DNA binding"/>
    <property type="evidence" value="ECO:0007669"/>
    <property type="project" value="InterPro"/>
</dbReference>
<organism evidence="9 10">
    <name type="scientific">Cellulomonas persica</name>
    <dbReference type="NCBI Taxonomy" id="76861"/>
    <lineage>
        <taxon>Bacteria</taxon>
        <taxon>Bacillati</taxon>
        <taxon>Actinomycetota</taxon>
        <taxon>Actinomycetes</taxon>
        <taxon>Micrococcales</taxon>
        <taxon>Cellulomonadaceae</taxon>
        <taxon>Cellulomonas</taxon>
    </lineage>
</organism>
<dbReference type="PANTHER" id="PTHR33571:SF12">
    <property type="entry name" value="BSL3053 PROTEIN"/>
    <property type="match status" value="1"/>
</dbReference>
<dbReference type="Pfam" id="PF01381">
    <property type="entry name" value="HTH_3"/>
    <property type="match status" value="1"/>
</dbReference>
<dbReference type="PANTHER" id="PTHR33571">
    <property type="entry name" value="SSL8005 PROTEIN"/>
    <property type="match status" value="1"/>
</dbReference>
<feature type="domain" description="HTH cro/C1-type" evidence="8">
    <location>
        <begin position="9"/>
        <end position="63"/>
    </location>
</feature>
<dbReference type="GO" id="GO:0005524">
    <property type="term" value="F:ATP binding"/>
    <property type="evidence" value="ECO:0007669"/>
    <property type="project" value="UniProtKB-KW"/>
</dbReference>
<dbReference type="CDD" id="cd05403">
    <property type="entry name" value="NT_KNTase_like"/>
    <property type="match status" value="1"/>
</dbReference>
<dbReference type="OrthoDB" id="9803128at2"/>
<dbReference type="GO" id="GO:0016779">
    <property type="term" value="F:nucleotidyltransferase activity"/>
    <property type="evidence" value="ECO:0007669"/>
    <property type="project" value="UniProtKB-KW"/>
</dbReference>
<comment type="cofactor">
    <cofactor evidence="1">
        <name>Mg(2+)</name>
        <dbReference type="ChEBI" id="CHEBI:18420"/>
    </cofactor>
</comment>
<evidence type="ECO:0000259" key="8">
    <source>
        <dbReference type="PROSITE" id="PS50943"/>
    </source>
</evidence>
<proteinExistence type="predicted"/>
<dbReference type="InterPro" id="IPR041633">
    <property type="entry name" value="Polbeta"/>
</dbReference>
<dbReference type="EMBL" id="BJUA01000009">
    <property type="protein sequence ID" value="GEK18336.1"/>
    <property type="molecule type" value="Genomic_DNA"/>
</dbReference>
<dbReference type="InterPro" id="IPR043519">
    <property type="entry name" value="NT_sf"/>
</dbReference>
<dbReference type="SUPFAM" id="SSF47413">
    <property type="entry name" value="lambda repressor-like DNA-binding domains"/>
    <property type="match status" value="1"/>
</dbReference>
<evidence type="ECO:0000313" key="9">
    <source>
        <dbReference type="EMBL" id="GEK18336.1"/>
    </source>
</evidence>
<gene>
    <name evidence="9" type="ORF">CPE01_20690</name>
</gene>
<keyword evidence="3" id="KW-0548">Nucleotidyltransferase</keyword>
<keyword evidence="7" id="KW-0460">Magnesium</keyword>
<keyword evidence="10" id="KW-1185">Reference proteome</keyword>
<name>A0A510UV03_9CELL</name>
<dbReference type="Proteomes" id="UP000321386">
    <property type="component" value="Unassembled WGS sequence"/>
</dbReference>
<accession>A0A510UV03</accession>
<dbReference type="Pfam" id="PF18765">
    <property type="entry name" value="Polbeta"/>
    <property type="match status" value="1"/>
</dbReference>
<dbReference type="Gene3D" id="1.10.260.40">
    <property type="entry name" value="lambda repressor-like DNA-binding domains"/>
    <property type="match status" value="1"/>
</dbReference>
<keyword evidence="5" id="KW-0547">Nucleotide-binding</keyword>
<keyword evidence="6" id="KW-0067">ATP-binding</keyword>
<dbReference type="SUPFAM" id="SSF81301">
    <property type="entry name" value="Nucleotidyltransferase"/>
    <property type="match status" value="1"/>
</dbReference>
<dbReference type="CDD" id="cd00093">
    <property type="entry name" value="HTH_XRE"/>
    <property type="match status" value="1"/>
</dbReference>
<evidence type="ECO:0000256" key="4">
    <source>
        <dbReference type="ARBA" id="ARBA00022723"/>
    </source>
</evidence>
<dbReference type="InterPro" id="IPR010982">
    <property type="entry name" value="Lambda_DNA-bd_dom_sf"/>
</dbReference>
<dbReference type="InterPro" id="IPR001387">
    <property type="entry name" value="Cro/C1-type_HTH"/>
</dbReference>
<keyword evidence="2" id="KW-0808">Transferase</keyword>
<evidence type="ECO:0000256" key="1">
    <source>
        <dbReference type="ARBA" id="ARBA00001946"/>
    </source>
</evidence>
<evidence type="ECO:0000256" key="2">
    <source>
        <dbReference type="ARBA" id="ARBA00022679"/>
    </source>
</evidence>
<comment type="caution">
    <text evidence="9">The sequence shown here is derived from an EMBL/GenBank/DDBJ whole genome shotgun (WGS) entry which is preliminary data.</text>
</comment>
<dbReference type="PROSITE" id="PS50943">
    <property type="entry name" value="HTH_CROC1"/>
    <property type="match status" value="1"/>
</dbReference>
<evidence type="ECO:0000313" key="10">
    <source>
        <dbReference type="Proteomes" id="UP000321386"/>
    </source>
</evidence>
<evidence type="ECO:0000256" key="7">
    <source>
        <dbReference type="ARBA" id="ARBA00022842"/>
    </source>
</evidence>
<evidence type="ECO:0000256" key="6">
    <source>
        <dbReference type="ARBA" id="ARBA00022840"/>
    </source>
</evidence>
<reference evidence="9 10" key="1">
    <citation type="submission" date="2019-07" db="EMBL/GenBank/DDBJ databases">
        <title>Whole genome shotgun sequence of Cellulomonas persica NBRC 101101.</title>
        <authorList>
            <person name="Hosoyama A."/>
            <person name="Uohara A."/>
            <person name="Ohji S."/>
            <person name="Ichikawa N."/>
        </authorList>
    </citation>
    <scope>NUCLEOTIDE SEQUENCE [LARGE SCALE GENOMIC DNA]</scope>
    <source>
        <strain evidence="9 10">NBRC 101101</strain>
    </source>
</reference>
<evidence type="ECO:0000256" key="3">
    <source>
        <dbReference type="ARBA" id="ARBA00022695"/>
    </source>
</evidence>
<sequence>MTSGYGAELRARRLRLGLTQRELARLSGVAQPVIAAMETGRRSASAVTRSRLDAALSVRPSVVLQRHRAAVRDAVARHRGHDAYVIGSVARGDDTPESDIDLMITFDDGTDLVDVLDLTDELERLLGAKVDVVSGRVHGAVSTHARRDAVPL</sequence>